<evidence type="ECO:0000256" key="2">
    <source>
        <dbReference type="SAM" id="MobiDB-lite"/>
    </source>
</evidence>
<feature type="region of interest" description="Disordered" evidence="2">
    <location>
        <begin position="217"/>
        <end position="366"/>
    </location>
</feature>
<dbReference type="PROSITE" id="PS51257">
    <property type="entry name" value="PROKAR_LIPOPROTEIN"/>
    <property type="match status" value="1"/>
</dbReference>
<accession>W5T1Q5</accession>
<keyword evidence="3" id="KW-0614">Plasmid</keyword>
<feature type="region of interest" description="Disordered" evidence="2">
    <location>
        <begin position="36"/>
        <end position="60"/>
    </location>
</feature>
<feature type="compositionally biased region" description="Gly residues" evidence="2">
    <location>
        <begin position="218"/>
        <end position="229"/>
    </location>
</feature>
<protein>
    <submittedName>
        <fullName evidence="3">Uncharacterized protein</fullName>
    </submittedName>
</protein>
<organism evidence="3">
    <name type="scientific">Borrelia coriaceae ATCC 43381</name>
    <dbReference type="NCBI Taxonomy" id="1408429"/>
    <lineage>
        <taxon>Bacteria</taxon>
        <taxon>Pseudomonadati</taxon>
        <taxon>Spirochaetota</taxon>
        <taxon>Spirochaetia</taxon>
        <taxon>Spirochaetales</taxon>
        <taxon>Borreliaceae</taxon>
        <taxon>Borrelia</taxon>
    </lineage>
</organism>
<reference evidence="3" key="1">
    <citation type="submission" date="2013-04" db="EMBL/GenBank/DDBJ databases">
        <title>Comparative Genomics of Relapsing Fever Spirochetes.</title>
        <authorList>
            <person name="Schwan T.G."/>
            <person name="Raffel S.J."/>
            <person name="Porcella S.F."/>
            <person name="Martens C.A."/>
            <person name="Bruno D.P."/>
            <person name="Ricklefs S.M."/>
            <person name="Barbian K.B."/>
        </authorList>
    </citation>
    <scope>NUCLEOTIDE SEQUENCE</scope>
    <source>
        <strain evidence="3">Co53</strain>
        <plasmid evidence="3">unnamed</plasmid>
    </source>
</reference>
<dbReference type="NCBIfam" id="NF047534">
    <property type="entry name" value="lipo_BTA121_dup"/>
    <property type="match status" value="3"/>
</dbReference>
<evidence type="ECO:0000256" key="1">
    <source>
        <dbReference type="SAM" id="Coils"/>
    </source>
</evidence>
<evidence type="ECO:0000313" key="3">
    <source>
        <dbReference type="EMBL" id="AHH11201.1"/>
    </source>
</evidence>
<dbReference type="HOGENOM" id="CLU_020855_2_0_12"/>
<name>W5T1Q5_9SPIR</name>
<gene>
    <name evidence="3" type="ORF">BCO_0005805</name>
</gene>
<sequence length="699" mass="76725">MKKGIFNMIRIKQYGLFIVIILSIALLLVISCNQGRSAKSSDTDVGKGVGVKQDPTKGDDNEDLKVKIDERLLKFRLSDKEVQIIRKIQEIVTNPDIGKAEGYSTYNDLKFYTFLGSLDDFKIREIIRDYLKVYEHYEDGKKVFSQFMNDSALDGPLKKRLQSELDAYNYNYLFRLKQFFGHVNPSAVYGVVTKGYIKEAISKIDEHLSKVRRMVAEGSGGTKGAGGSAGAEVPANSEVIKEPTVPASSQATRVDENAPVTEPAEGTLGAGGSAGAEVPANSEVIKEPTVPASSQATRVDENAPVTEPAEGTLGTDGSAGAEVPANSEVIKEPAIPASSQVTRVDRDAPVTEPAEGTLGTDGSAGGVEEVNVSLAGTVGVDDARDPAGPKYIGDSTDVVVTEYIGGPAGFGSIHLKLEAEEIEGIGELRKLVTSPSQDYKTYNDSEFDGLISDLGVLKAKKIAIAYNAYAAERKRLQEELDAKINDVEISPKLQAELDDAKKRAEFAIRSAFTKFNGDGTALDVIPDPNRVYASMLYLNSEYFFARFKEYLANSVKYKEMEGELTESQKGTFRYINDKMTDPKFCIYFLLGILNVTQLKEIANLHSRIIEAQDAASKALAEALDVKGKKDCETRFSLELLDYHNYLNASKYKRANPKQFYDHMVKGEHVNSFIDSFRGIEYQASNLPRKRKYVITQVLP</sequence>
<dbReference type="EMBL" id="CP005747">
    <property type="protein sequence ID" value="AHH11201.1"/>
    <property type="molecule type" value="Genomic_DNA"/>
</dbReference>
<feature type="coiled-coil region" evidence="1">
    <location>
        <begin position="459"/>
        <end position="486"/>
    </location>
</feature>
<keyword evidence="1" id="KW-0175">Coiled coil</keyword>
<dbReference type="AlphaFoldDB" id="W5T1Q5"/>
<geneLocation type="plasmid" evidence="3">
    <name>unnamed</name>
</geneLocation>
<proteinExistence type="predicted"/>